<protein>
    <submittedName>
        <fullName evidence="2">Uncharacterized protein</fullName>
    </submittedName>
</protein>
<dbReference type="EMBL" id="REGN01008519">
    <property type="protein sequence ID" value="RNA03401.1"/>
    <property type="molecule type" value="Genomic_DNA"/>
</dbReference>
<evidence type="ECO:0000256" key="1">
    <source>
        <dbReference type="SAM" id="MobiDB-lite"/>
    </source>
</evidence>
<dbReference type="Proteomes" id="UP000276133">
    <property type="component" value="Unassembled WGS sequence"/>
</dbReference>
<name>A0A3M7PXC1_BRAPC</name>
<evidence type="ECO:0000313" key="3">
    <source>
        <dbReference type="Proteomes" id="UP000276133"/>
    </source>
</evidence>
<comment type="caution">
    <text evidence="2">The sequence shown here is derived from an EMBL/GenBank/DDBJ whole genome shotgun (WGS) entry which is preliminary data.</text>
</comment>
<proteinExistence type="predicted"/>
<feature type="region of interest" description="Disordered" evidence="1">
    <location>
        <begin position="40"/>
        <end position="61"/>
    </location>
</feature>
<reference evidence="2 3" key="1">
    <citation type="journal article" date="2018" name="Sci. Rep.">
        <title>Genomic signatures of local adaptation to the degree of environmental predictability in rotifers.</title>
        <authorList>
            <person name="Franch-Gras L."/>
            <person name="Hahn C."/>
            <person name="Garcia-Roger E.M."/>
            <person name="Carmona M.J."/>
            <person name="Serra M."/>
            <person name="Gomez A."/>
        </authorList>
    </citation>
    <scope>NUCLEOTIDE SEQUENCE [LARGE SCALE GENOMIC DNA]</scope>
    <source>
        <strain evidence="2">HYR1</strain>
    </source>
</reference>
<evidence type="ECO:0000313" key="2">
    <source>
        <dbReference type="EMBL" id="RNA03401.1"/>
    </source>
</evidence>
<sequence>MNHKNISLENSSLLLNILKSPLPSSPVVLKYSQMRNEKDNLKSTQICSNSSNKSNSLPLPVKRKLDSLKETDQVQPHTQKRRIISITTDNQKSMKATFFSSDTSDSTTAFIPTDSYEYMAFCLRNNPFFFQPAPEFDNFIFSFDENIDICNFD</sequence>
<gene>
    <name evidence="2" type="ORF">BpHYR1_028834</name>
</gene>
<accession>A0A3M7PXC1</accession>
<organism evidence="2 3">
    <name type="scientific">Brachionus plicatilis</name>
    <name type="common">Marine rotifer</name>
    <name type="synonym">Brachionus muelleri</name>
    <dbReference type="NCBI Taxonomy" id="10195"/>
    <lineage>
        <taxon>Eukaryota</taxon>
        <taxon>Metazoa</taxon>
        <taxon>Spiralia</taxon>
        <taxon>Gnathifera</taxon>
        <taxon>Rotifera</taxon>
        <taxon>Eurotatoria</taxon>
        <taxon>Monogononta</taxon>
        <taxon>Pseudotrocha</taxon>
        <taxon>Ploima</taxon>
        <taxon>Brachionidae</taxon>
        <taxon>Brachionus</taxon>
    </lineage>
</organism>
<dbReference type="AlphaFoldDB" id="A0A3M7PXC1"/>
<keyword evidence="3" id="KW-1185">Reference proteome</keyword>